<evidence type="ECO:0000313" key="2">
    <source>
        <dbReference type="Proteomes" id="UP000789901"/>
    </source>
</evidence>
<dbReference type="PANTHER" id="PTHR39214:SF1">
    <property type="entry name" value="MICROBODY (PEROXISOME) BIOGENESIS PROTEIN PEROXIN 8 (EUROFUNG)"/>
    <property type="match status" value="1"/>
</dbReference>
<reference evidence="1 2" key="1">
    <citation type="submission" date="2021-06" db="EMBL/GenBank/DDBJ databases">
        <authorList>
            <person name="Kallberg Y."/>
            <person name="Tangrot J."/>
            <person name="Rosling A."/>
        </authorList>
    </citation>
    <scope>NUCLEOTIDE SEQUENCE [LARGE SCALE GENOMIC DNA]</scope>
    <source>
        <strain evidence="1 2">120-4 pot B 10/14</strain>
    </source>
</reference>
<dbReference type="EMBL" id="CAJVQB010038226">
    <property type="protein sequence ID" value="CAG8826014.1"/>
    <property type="molecule type" value="Genomic_DNA"/>
</dbReference>
<gene>
    <name evidence="1" type="ORF">GMARGA_LOCUS28996</name>
</gene>
<organism evidence="1 2">
    <name type="scientific">Gigaspora margarita</name>
    <dbReference type="NCBI Taxonomy" id="4874"/>
    <lineage>
        <taxon>Eukaryota</taxon>
        <taxon>Fungi</taxon>
        <taxon>Fungi incertae sedis</taxon>
        <taxon>Mucoromycota</taxon>
        <taxon>Glomeromycotina</taxon>
        <taxon>Glomeromycetes</taxon>
        <taxon>Diversisporales</taxon>
        <taxon>Gigasporaceae</taxon>
        <taxon>Gigaspora</taxon>
    </lineage>
</organism>
<accession>A0ABN7WC88</accession>
<dbReference type="Proteomes" id="UP000789901">
    <property type="component" value="Unassembled WGS sequence"/>
</dbReference>
<comment type="caution">
    <text evidence="1">The sequence shown here is derived from an EMBL/GenBank/DDBJ whole genome shotgun (WGS) entry which is preliminary data.</text>
</comment>
<keyword evidence="2" id="KW-1185">Reference proteome</keyword>
<dbReference type="InterPro" id="IPR055334">
    <property type="entry name" value="PEX8-like"/>
</dbReference>
<sequence length="595" mass="67752">MATNATNPLTVPQYRGPYKDIVKLLLNNSSSPTYLERIITDFLSSQRNADQDYDFTLGIMLFYTFQYISFIKIGSKDGKKEKIEWVRTLIQVLLKQEFLGIICLGGILKGYQMVKPQNKRHIIGDLIAEVEDAFLTSIDAQIDFIKGDQSLDLVETIGQHQGDLKKEIITYICGQCFPSIPSSQMAKLNSKSIVLRIIIQIEFGGPRLFQNGMFISNVIDDMRNNEGILTKKWTKSTPSYRHLQAKCSGILFKEQPKISLGISKLIEVVEKEDISFLLSNIYFFAYLLFTWWELCPLSLIEKEEYLALDRVLDDKSEPKVVINICRPSFGNTPTQRSRITYYLLLIENLMGALDDDTVEQNVLPFIYPYLQDNSDIHLFESAHSVMLAIFSNMKKVTNELAPFYCNLLLESYPKLIHVSQFRVAYTTIIKSLSNTDDALTFLCLEKLIKKIEDTPISALTPLDTDKSKKMIPIESSYGPKDESTLMSSDKSSYSTFVDSAGENRSFKNEDDEIQSFVSHLNRGHLLLTLIDQIRSVNLIFLETLLAKIKYFLQAEQEGIGKQAIKKALFNALSTGLDYTKKDTGVKWWLSEGPKL</sequence>
<evidence type="ECO:0000313" key="1">
    <source>
        <dbReference type="EMBL" id="CAG8826014.1"/>
    </source>
</evidence>
<protein>
    <submittedName>
        <fullName evidence="1">9695_t:CDS:1</fullName>
    </submittedName>
</protein>
<dbReference type="PANTHER" id="PTHR39214">
    <property type="entry name" value="MICROBODY (PEROXISOME) BIOGENESIS PROTEIN PEROXIN 8 (EUROFUNG)"/>
    <property type="match status" value="1"/>
</dbReference>
<proteinExistence type="predicted"/>
<name>A0ABN7WC88_GIGMA</name>